<evidence type="ECO:0000313" key="3">
    <source>
        <dbReference type="Proteomes" id="UP000009168"/>
    </source>
</evidence>
<reference evidence="3" key="1">
    <citation type="journal article" date="2006" name="PLoS Biol.">
        <title>Macronuclear genome sequence of the ciliate Tetrahymena thermophila, a model eukaryote.</title>
        <authorList>
            <person name="Eisen J.A."/>
            <person name="Coyne R.S."/>
            <person name="Wu M."/>
            <person name="Wu D."/>
            <person name="Thiagarajan M."/>
            <person name="Wortman J.R."/>
            <person name="Badger J.H."/>
            <person name="Ren Q."/>
            <person name="Amedeo P."/>
            <person name="Jones K.M."/>
            <person name="Tallon L.J."/>
            <person name="Delcher A.L."/>
            <person name="Salzberg S.L."/>
            <person name="Silva J.C."/>
            <person name="Haas B.J."/>
            <person name="Majoros W.H."/>
            <person name="Farzad M."/>
            <person name="Carlton J.M."/>
            <person name="Smith R.K. Jr."/>
            <person name="Garg J."/>
            <person name="Pearlman R.E."/>
            <person name="Karrer K.M."/>
            <person name="Sun L."/>
            <person name="Manning G."/>
            <person name="Elde N.C."/>
            <person name="Turkewitz A.P."/>
            <person name="Asai D.J."/>
            <person name="Wilkes D.E."/>
            <person name="Wang Y."/>
            <person name="Cai H."/>
            <person name="Collins K."/>
            <person name="Stewart B.A."/>
            <person name="Lee S.R."/>
            <person name="Wilamowska K."/>
            <person name="Weinberg Z."/>
            <person name="Ruzzo W.L."/>
            <person name="Wloga D."/>
            <person name="Gaertig J."/>
            <person name="Frankel J."/>
            <person name="Tsao C.-C."/>
            <person name="Gorovsky M.A."/>
            <person name="Keeling P.J."/>
            <person name="Waller R.F."/>
            <person name="Patron N.J."/>
            <person name="Cherry J.M."/>
            <person name="Stover N.A."/>
            <person name="Krieger C.J."/>
            <person name="del Toro C."/>
            <person name="Ryder H.F."/>
            <person name="Williamson S.C."/>
            <person name="Barbeau R.A."/>
            <person name="Hamilton E.P."/>
            <person name="Orias E."/>
        </authorList>
    </citation>
    <scope>NUCLEOTIDE SEQUENCE [LARGE SCALE GENOMIC DNA]</scope>
    <source>
        <strain evidence="3">SB210</strain>
    </source>
</reference>
<dbReference type="RefSeq" id="XP_012655061.1">
    <property type="nucleotide sequence ID" value="XM_012799607.1"/>
</dbReference>
<gene>
    <name evidence="2" type="ORF">TTHERM_000925559</name>
</gene>
<organism evidence="2 3">
    <name type="scientific">Tetrahymena thermophila (strain SB210)</name>
    <dbReference type="NCBI Taxonomy" id="312017"/>
    <lineage>
        <taxon>Eukaryota</taxon>
        <taxon>Sar</taxon>
        <taxon>Alveolata</taxon>
        <taxon>Ciliophora</taxon>
        <taxon>Intramacronucleata</taxon>
        <taxon>Oligohymenophorea</taxon>
        <taxon>Hymenostomatida</taxon>
        <taxon>Tetrahymenina</taxon>
        <taxon>Tetrahymenidae</taxon>
        <taxon>Tetrahymena</taxon>
    </lineage>
</organism>
<evidence type="ECO:0000313" key="2">
    <source>
        <dbReference type="EMBL" id="EWS72405.1"/>
    </source>
</evidence>
<protein>
    <submittedName>
        <fullName evidence="2">Uncharacterized protein</fullName>
    </submittedName>
</protein>
<evidence type="ECO:0000256" key="1">
    <source>
        <dbReference type="SAM" id="Coils"/>
    </source>
</evidence>
<keyword evidence="3" id="KW-1185">Reference proteome</keyword>
<proteinExistence type="predicted"/>
<dbReference type="InParanoid" id="W7WZX0"/>
<keyword evidence="1" id="KW-0175">Coiled coil</keyword>
<dbReference type="GeneID" id="24441102"/>
<sequence length="462" mass="54984">MNNLNKLEYPSCKKHSINSYMYISTNIRDQDDIFKCGQCVLEDINYNDYLYINTILMSQDDYIFKNWPLLCNKELINQLNQLVQDYTDPIQIIEDQFNSLRNEIVQKIDEKKKKTLQKLQNLRIDKEEIHNIYNQISCKDNLKQILAQNESFEKINKDLQAFLQTSFVEKKQKNLQIQILIEKIKKYQQSPQIFEIEELKNNMLDHLDSLDDEFDRCDVFSEEINKIQQQLDLMIKDQQSKTENNNFEQEIDKYLKLFNFKYLYDKASSNESNQINLLHGKQEFTDYKQSKEIKVTIPLFEDYLQIYKSLNIQFGYVYFKYPMSKHKKYICKIRFNDSGGQYIIVGLINSNNLLNHLNLSQQGKSFVLPDKKYGGQIVTGEYFSDIANNFILTMIIDIQNSQIYFCDEYEGGLFFNINELQNQSLLDAESTYYLTFHFGKQQSALDYETKIDLLYFQEVDNQ</sequence>
<dbReference type="AlphaFoldDB" id="W7WZX0"/>
<accession>W7WZX0</accession>
<dbReference type="EMBL" id="GG662513">
    <property type="protein sequence ID" value="EWS72405.1"/>
    <property type="molecule type" value="Genomic_DNA"/>
</dbReference>
<dbReference type="Proteomes" id="UP000009168">
    <property type="component" value="Unassembled WGS sequence"/>
</dbReference>
<feature type="coiled-coil region" evidence="1">
    <location>
        <begin position="90"/>
        <end position="125"/>
    </location>
</feature>
<dbReference type="KEGG" id="tet:TTHERM_000925559"/>
<name>W7WZX0_TETTS</name>